<dbReference type="EMBL" id="MG202006">
    <property type="protein sequence ID" value="ATY40852.1"/>
    <property type="molecule type" value="Genomic_DNA"/>
</dbReference>
<dbReference type="GO" id="GO:0005840">
    <property type="term" value="C:ribosome"/>
    <property type="evidence" value="ECO:0007669"/>
    <property type="project" value="UniProtKB-KW"/>
</dbReference>
<proteinExistence type="predicted"/>
<sequence>MAVPKKKKSCAKVKNRKFVWKKKVCLNNKTIKTLQISKLFLD</sequence>
<accession>V5KVG2</accession>
<protein>
    <submittedName>
        <fullName evidence="1">Ribosomal protein L32</fullName>
    </submittedName>
</protein>
<dbReference type="AlphaFoldDB" id="V5KVG2"/>
<keyword evidence="1" id="KW-0496">Mitochondrion</keyword>
<keyword evidence="1" id="KW-0689">Ribosomal protein</keyword>
<organism evidence="1">
    <name type="scientific">Colponema vietnamica</name>
    <dbReference type="NCBI Taxonomy" id="1492817"/>
    <lineage>
        <taxon>Eukaryota</taxon>
        <taxon>Sar</taxon>
        <taxon>Alveolata</taxon>
        <taxon>Colponemida</taxon>
        <taxon>Colponemidia</taxon>
        <taxon>Colponema</taxon>
    </lineage>
</organism>
<name>V5KVG2_9ALVE</name>
<gene>
    <name evidence="1" type="primary">rpl32</name>
</gene>
<evidence type="ECO:0000313" key="2">
    <source>
        <dbReference type="EMBL" id="ATY40852.1"/>
    </source>
</evidence>
<reference evidence="1" key="1">
    <citation type="journal article" date="2013" name="Curr. Biol.">
        <title>Colponemids represent multiple ancient alveolate lineages.</title>
        <authorList>
            <person name="Janouskovec J."/>
            <person name="Tikhonenkov D.V."/>
            <person name="Mikhailov K.V."/>
            <person name="Simdyanov T.G."/>
            <person name="Aleoshin V.V."/>
            <person name="Mylnikov A.P."/>
            <person name="Keeling P.J."/>
        </authorList>
    </citation>
    <scope>NUCLEOTIDE SEQUENCE</scope>
    <source>
        <strain evidence="1">Colp-7a</strain>
    </source>
</reference>
<geneLocation type="mitochondrion" evidence="1"/>
<reference evidence="2" key="3">
    <citation type="journal article" date="2017" name="Curr. Biol.">
        <title>A New Lineage of Eukaryotes Illuminates Early Mitochondrial Genome Reduction.</title>
        <authorList>
            <person name="Janouskovec J."/>
            <person name="Tikhonenkov D.V."/>
            <person name="Burki F."/>
            <person name="Howe A.T."/>
            <person name="Rohwer F.L."/>
            <person name="Mylnikov A.P."/>
            <person name="Keeling P.J."/>
        </authorList>
    </citation>
    <scope>NUCLEOTIDE SEQUENCE</scope>
    <source>
        <strain evidence="2">Colp-7a</strain>
    </source>
</reference>
<reference evidence="1" key="2">
    <citation type="journal article" date="2014" name="PLoS ONE">
        <title>Description of Colponema vietnamica sp.n. and Acavomonas peruviana n. gen. n. sp., two new alveolate phyla (Colponemidia nom. nov. and Acavomonidia nom. nov.) and their contributions to reconstructing the ancestral state of alveolates and eukaryotes.</title>
        <authorList>
            <person name="Tikhonenkov D.V."/>
            <person name="Janouskovec J."/>
            <person name="Mylnikov A.P."/>
            <person name="Mikhailov K.V."/>
            <person name="Simdyanov T.G."/>
            <person name="Aleoshin V.V."/>
            <person name="Keeling P.J."/>
        </authorList>
    </citation>
    <scope>NUCLEOTIDE SEQUENCE</scope>
    <source>
        <strain evidence="1">Colp-7a</strain>
    </source>
</reference>
<evidence type="ECO:0000313" key="1">
    <source>
        <dbReference type="EMBL" id="AHA41632.1"/>
    </source>
</evidence>
<dbReference type="EMBL" id="KF651059">
    <property type="protein sequence ID" value="AHA41632.1"/>
    <property type="molecule type" value="Genomic_DNA"/>
</dbReference>
<keyword evidence="1" id="KW-0687">Ribonucleoprotein</keyword>